<keyword evidence="4" id="KW-0456">Lyase</keyword>
<reference evidence="4 5" key="1">
    <citation type="submission" date="2023-12" db="EMBL/GenBank/DDBJ databases">
        <title>the genome sequence of Hyalangium sp. s54d21.</title>
        <authorList>
            <person name="Zhang X."/>
        </authorList>
    </citation>
    <scope>NUCLEOTIDE SEQUENCE [LARGE SCALE GENOMIC DNA]</scope>
    <source>
        <strain evidence="5">s54d21</strain>
    </source>
</reference>
<evidence type="ECO:0000256" key="3">
    <source>
        <dbReference type="SAM" id="SignalP"/>
    </source>
</evidence>
<evidence type="ECO:0000313" key="5">
    <source>
        <dbReference type="Proteomes" id="UP001291309"/>
    </source>
</evidence>
<keyword evidence="2" id="KW-1133">Transmembrane helix</keyword>
<dbReference type="SUPFAM" id="SSF49899">
    <property type="entry name" value="Concanavalin A-like lectins/glucanases"/>
    <property type="match status" value="1"/>
</dbReference>
<feature type="compositionally biased region" description="Polar residues" evidence="1">
    <location>
        <begin position="275"/>
        <end position="287"/>
    </location>
</feature>
<organism evidence="4 5">
    <name type="scientific">Hyalangium rubrum</name>
    <dbReference type="NCBI Taxonomy" id="3103134"/>
    <lineage>
        <taxon>Bacteria</taxon>
        <taxon>Pseudomonadati</taxon>
        <taxon>Myxococcota</taxon>
        <taxon>Myxococcia</taxon>
        <taxon>Myxococcales</taxon>
        <taxon>Cystobacterineae</taxon>
        <taxon>Archangiaceae</taxon>
        <taxon>Hyalangium</taxon>
    </lineage>
</organism>
<feature type="signal peptide" evidence="3">
    <location>
        <begin position="1"/>
        <end position="19"/>
    </location>
</feature>
<feature type="region of interest" description="Disordered" evidence="1">
    <location>
        <begin position="230"/>
        <end position="306"/>
    </location>
</feature>
<dbReference type="RefSeq" id="WP_321551482.1">
    <property type="nucleotide sequence ID" value="NZ_JAXIVS010000023.1"/>
</dbReference>
<dbReference type="InterPro" id="IPR025975">
    <property type="entry name" value="Polysacc_lyase"/>
</dbReference>
<keyword evidence="3" id="KW-0732">Signal</keyword>
<comment type="caution">
    <text evidence="4">The sequence shown here is derived from an EMBL/GenBank/DDBJ whole genome shotgun (WGS) entry which is preliminary data.</text>
</comment>
<sequence length="343" mass="37463">MTRYLRLVPLLLVPMVASASTLWKGDFEPGNLSQWTKSQSVSSDRLLVVTDMVREGKYALKATVRKGDDPIGASGNRNELVYLSRETTGNEYFYKWSTLFPANYPSANKWQVFAQWHQDGCCGSPPLEFYVVGEQMRMRVGGSNGKIVWTAPLVRDSWHDFVLRVKWSSDPKVGFVEMYKNGKLVVPRTMAATQFGKEKNYLKLGLYRDASISPVGVVYHDGFTMGTKLEDVMPPAPAPTPVTTPEPTPAPPQETAPAPQPAPTPQPLPEVELPSTLNPTPDFSTFPSDPEGPPGDLGAGPMPQGCGASASGGMPLVVAAALLGVMMLTRRRQALARARSRNR</sequence>
<name>A0ABU5HIX1_9BACT</name>
<feature type="compositionally biased region" description="Pro residues" evidence="1">
    <location>
        <begin position="234"/>
        <end position="268"/>
    </location>
</feature>
<keyword evidence="2" id="KW-0472">Membrane</keyword>
<dbReference type="Gene3D" id="2.60.120.200">
    <property type="match status" value="1"/>
</dbReference>
<keyword evidence="5" id="KW-1185">Reference proteome</keyword>
<dbReference type="Pfam" id="PF14099">
    <property type="entry name" value="Polysacc_lyase"/>
    <property type="match status" value="1"/>
</dbReference>
<dbReference type="GO" id="GO:0016829">
    <property type="term" value="F:lyase activity"/>
    <property type="evidence" value="ECO:0007669"/>
    <property type="project" value="UniProtKB-KW"/>
</dbReference>
<gene>
    <name evidence="4" type="ORF">SYV04_40650</name>
</gene>
<evidence type="ECO:0000256" key="1">
    <source>
        <dbReference type="SAM" id="MobiDB-lite"/>
    </source>
</evidence>
<evidence type="ECO:0000256" key="2">
    <source>
        <dbReference type="SAM" id="Phobius"/>
    </source>
</evidence>
<dbReference type="EMBL" id="JAXIVS010000023">
    <property type="protein sequence ID" value="MDY7232767.1"/>
    <property type="molecule type" value="Genomic_DNA"/>
</dbReference>
<accession>A0ABU5HIX1</accession>
<protein>
    <submittedName>
        <fullName evidence="4">Polysaccharide lyase</fullName>
    </submittedName>
</protein>
<evidence type="ECO:0000313" key="4">
    <source>
        <dbReference type="EMBL" id="MDY7232767.1"/>
    </source>
</evidence>
<proteinExistence type="predicted"/>
<keyword evidence="2" id="KW-0812">Transmembrane</keyword>
<feature type="chain" id="PRO_5045136431" evidence="3">
    <location>
        <begin position="20"/>
        <end position="343"/>
    </location>
</feature>
<dbReference type="Proteomes" id="UP001291309">
    <property type="component" value="Unassembled WGS sequence"/>
</dbReference>
<feature type="transmembrane region" description="Helical" evidence="2">
    <location>
        <begin position="312"/>
        <end position="329"/>
    </location>
</feature>
<dbReference type="InterPro" id="IPR013320">
    <property type="entry name" value="ConA-like_dom_sf"/>
</dbReference>